<dbReference type="Proteomes" id="UP000032748">
    <property type="component" value="Chromosome"/>
</dbReference>
<dbReference type="EMBL" id="CP011110">
    <property type="protein sequence ID" value="AKA24090.1"/>
    <property type="molecule type" value="Genomic_DNA"/>
</dbReference>
<name>A0A0D5XZ50_9PSED</name>
<organism evidence="1 2">
    <name type="scientific">Pseudomonas chlororaphis</name>
    <dbReference type="NCBI Taxonomy" id="587753"/>
    <lineage>
        <taxon>Bacteria</taxon>
        <taxon>Pseudomonadati</taxon>
        <taxon>Pseudomonadota</taxon>
        <taxon>Gammaproteobacteria</taxon>
        <taxon>Pseudomonadales</taxon>
        <taxon>Pseudomonadaceae</taxon>
        <taxon>Pseudomonas</taxon>
    </lineage>
</organism>
<dbReference type="KEGG" id="pcz:PCL1606_26390"/>
<dbReference type="RefSeq" id="WP_052506135.1">
    <property type="nucleotide sequence ID" value="NZ_CP011110.1"/>
</dbReference>
<reference evidence="1 2" key="1">
    <citation type="journal article" date="2015" name="Mol. Plant Microbe Interact.">
        <title>Comparative Genomic Analysis of Pseudomonas chlororaphis PCL1606 Reveals New Insight into Antifungal Compounds Involved in Biocontrol.</title>
        <authorList>
            <person name="Calderon C.E."/>
            <person name="Ramos C."/>
            <person name="de Vicente A."/>
            <person name="Cazorla F.M."/>
        </authorList>
    </citation>
    <scope>NUCLEOTIDE SEQUENCE [LARGE SCALE GENOMIC DNA]</scope>
    <source>
        <strain evidence="1 2">PCL1606</strain>
    </source>
</reference>
<accession>A0A0D5XZ50</accession>
<evidence type="ECO:0000313" key="2">
    <source>
        <dbReference type="Proteomes" id="UP000032748"/>
    </source>
</evidence>
<dbReference type="PATRIC" id="fig|587753.10.peg.2632"/>
<gene>
    <name evidence="1" type="ORF">PCL1606_26390</name>
</gene>
<proteinExistence type="predicted"/>
<evidence type="ECO:0000313" key="1">
    <source>
        <dbReference type="EMBL" id="AKA24090.1"/>
    </source>
</evidence>
<sequence length="65" mass="7064">MIIQSAPPRLSYAELAKIVEQKRAVEQVNLLEAQLNPGFLARMEAALASSAEVTQGVQPTFPIEV</sequence>
<dbReference type="AlphaFoldDB" id="A0A0D5XZ50"/>
<protein>
    <submittedName>
        <fullName evidence="1">Uncharacterized protein</fullName>
    </submittedName>
</protein>